<comment type="caution">
    <text evidence="1">The sequence shown here is derived from an EMBL/GenBank/DDBJ whole genome shotgun (WGS) entry which is preliminary data.</text>
</comment>
<name>A0A812W1D5_9DINO</name>
<dbReference type="AlphaFoldDB" id="A0A812W1D5"/>
<reference evidence="1" key="1">
    <citation type="submission" date="2021-02" db="EMBL/GenBank/DDBJ databases">
        <authorList>
            <person name="Dougan E. K."/>
            <person name="Rhodes N."/>
            <person name="Thang M."/>
            <person name="Chan C."/>
        </authorList>
    </citation>
    <scope>NUCLEOTIDE SEQUENCE</scope>
</reference>
<feature type="non-terminal residue" evidence="1">
    <location>
        <position position="147"/>
    </location>
</feature>
<sequence length="147" mass="16362">MWFCGTAQEVCDRVGCSRPQPVSDYDSLEVCDPQSDQHVNRESDLEASCFWPVLVSERGILDLNPAIPKDNVELWQSLQGMWYKQKDNICVGEICGASMLWHAQWKLPEKCTCLHLGPQAASFSFCPHRAFARLFCSGVGAPLLAAA</sequence>
<dbReference type="Proteomes" id="UP000601435">
    <property type="component" value="Unassembled WGS sequence"/>
</dbReference>
<dbReference type="EMBL" id="CAJNJA010031120">
    <property type="protein sequence ID" value="CAE7653149.1"/>
    <property type="molecule type" value="Genomic_DNA"/>
</dbReference>
<gene>
    <name evidence="1" type="primary">UBP19</name>
    <name evidence="1" type="ORF">SNEC2469_LOCUS18481</name>
</gene>
<evidence type="ECO:0000313" key="1">
    <source>
        <dbReference type="EMBL" id="CAE7653149.1"/>
    </source>
</evidence>
<organism evidence="1 2">
    <name type="scientific">Symbiodinium necroappetens</name>
    <dbReference type="NCBI Taxonomy" id="1628268"/>
    <lineage>
        <taxon>Eukaryota</taxon>
        <taxon>Sar</taxon>
        <taxon>Alveolata</taxon>
        <taxon>Dinophyceae</taxon>
        <taxon>Suessiales</taxon>
        <taxon>Symbiodiniaceae</taxon>
        <taxon>Symbiodinium</taxon>
    </lineage>
</organism>
<keyword evidence="2" id="KW-1185">Reference proteome</keyword>
<accession>A0A812W1D5</accession>
<dbReference type="OrthoDB" id="10307085at2759"/>
<protein>
    <submittedName>
        <fullName evidence="1">UBP19 protein</fullName>
    </submittedName>
</protein>
<evidence type="ECO:0000313" key="2">
    <source>
        <dbReference type="Proteomes" id="UP000601435"/>
    </source>
</evidence>
<proteinExistence type="predicted"/>